<protein>
    <submittedName>
        <fullName evidence="2">Tetratricopeptide TPR_2</fullName>
    </submittedName>
</protein>
<dbReference type="Pfam" id="PF13374">
    <property type="entry name" value="TPR_10"/>
    <property type="match status" value="1"/>
</dbReference>
<feature type="repeat" description="TPR" evidence="1">
    <location>
        <begin position="318"/>
        <end position="351"/>
    </location>
</feature>
<dbReference type="Pfam" id="PF14307">
    <property type="entry name" value="Glyco_tran_WbsX"/>
    <property type="match status" value="1"/>
</dbReference>
<dbReference type="KEGG" id="ter:Tery_3239"/>
<feature type="repeat" description="TPR" evidence="1">
    <location>
        <begin position="284"/>
        <end position="317"/>
    </location>
</feature>
<dbReference type="eggNOG" id="COG0457">
    <property type="taxonomic scope" value="Bacteria"/>
</dbReference>
<dbReference type="OrthoDB" id="9816424at2"/>
<dbReference type="PANTHER" id="PTHR41244">
    <property type="entry name" value="RHAMNAN SYNTHESIS F"/>
    <property type="match status" value="1"/>
</dbReference>
<dbReference type="Pfam" id="PF13181">
    <property type="entry name" value="TPR_8"/>
    <property type="match status" value="1"/>
</dbReference>
<feature type="repeat" description="TPR" evidence="1">
    <location>
        <begin position="36"/>
        <end position="69"/>
    </location>
</feature>
<evidence type="ECO:0000313" key="2">
    <source>
        <dbReference type="EMBL" id="ABG52354.1"/>
    </source>
</evidence>
<dbReference type="STRING" id="203124.Tery_3239"/>
<dbReference type="AlphaFoldDB" id="Q10ZH0"/>
<dbReference type="InterPro" id="IPR019734">
    <property type="entry name" value="TPR_rpt"/>
</dbReference>
<dbReference type="CDD" id="cd11579">
    <property type="entry name" value="Glyco_tran_WbsX"/>
    <property type="match status" value="1"/>
</dbReference>
<dbReference type="Gene3D" id="1.25.40.10">
    <property type="entry name" value="Tetratricopeptide repeat domain"/>
    <property type="match status" value="3"/>
</dbReference>
<dbReference type="RefSeq" id="WP_011612699.1">
    <property type="nucleotide sequence ID" value="NC_008312.1"/>
</dbReference>
<dbReference type="PROSITE" id="PS50293">
    <property type="entry name" value="TPR_REGION"/>
    <property type="match status" value="3"/>
</dbReference>
<dbReference type="HOGENOM" id="CLU_308808_0_0_3"/>
<dbReference type="Pfam" id="PF13414">
    <property type="entry name" value="TPR_11"/>
    <property type="match status" value="1"/>
</dbReference>
<keyword evidence="1" id="KW-0802">TPR repeat</keyword>
<dbReference type="Pfam" id="PF13424">
    <property type="entry name" value="TPR_12"/>
    <property type="match status" value="1"/>
</dbReference>
<dbReference type="PANTHER" id="PTHR41244:SF1">
    <property type="entry name" value="GLYCOSYLTRANSFERASE"/>
    <property type="match status" value="1"/>
</dbReference>
<dbReference type="Gene3D" id="3.20.20.80">
    <property type="entry name" value="Glycosidases"/>
    <property type="match status" value="1"/>
</dbReference>
<dbReference type="SMART" id="SM00028">
    <property type="entry name" value="TPR"/>
    <property type="match status" value="10"/>
</dbReference>
<feature type="repeat" description="TPR" evidence="1">
    <location>
        <begin position="2"/>
        <end position="35"/>
    </location>
</feature>
<sequence>MTLTAFAIGNKLLREGKLEEAIASYEKAIELNPQFAWSYQNMGHAFEKLGRIDEAIAAFRQAVAKSPESAWYLYKLGVVLGQQGKFQEGVGYLRQAVELKKDVPEFHLGLGSGLVKLGQWSEAVDCIHQAVGMWEGKEGILNQRFLQAEADFYLAEAKSGLGQWSEAVDFYGRSGKVNPGRVECYLGWAGALGKLGRWSEAVELYRQGAVLFEEHGELWLGLGKALGQLERWEEAVVEYERAVGLGFAGAEVRHHLGFALGQLGRWEEAVVQYRLVLEVNQKSAVVRHQLGYALMRLGRWGEAEIELRKAAELHPGSAVVRQHLGDVLGELGERDEAVEVYRRALEIEPGLSETKFRLEQLLCAQTSQRKAIHWQQKEIQKDEMQAKNISKAGSDLTANNQNPEVRLIAFYLPQYHPIRENDKWWGKGFTEWTNVTKAQPLFEGHYQPRLPADLGFYDLRLGEVREAQAKLARKYGIYGFCYYYYWFNGKRLLERPLDDMLNNKKPDFPFCICWANENWTRRWDGLDREILIAQDYSDESYKHFAESLIPYLSDRRYICVQGRPLVLIYRIGHLPKPKKAVSIWRQVFRECGIGEVHIAGVLGFGLENPVALGCDSGVQFPPNSVSAVPLSASQLVGNNSFSGFVYDYKQTAINTIQEKLPDYQVFLSVMTSWDNTARRQQNATVWLNSEPEDYEFWLRGTTEKALKNYGDSENIVFINAWNEWAEGAYLEPDKKYGCAYLEATQRVLLGQHSIQTALDLLSYSPIDNFEELDGCLLDLAKKIASENPALNELTALIGDREKVWLDSLEIFHPETIIWNLEWPKQFSELMDSIAFQGWIVAKNYKDNLIIKVTCEDRLIEEIYVNTNRLDINKCYPKFQRQYNAFQSVIPFKSLPFFEDELTLILRIELGEEAKELLGRLTIVKKSFFDYLRNSFPTMNKTSAKILEDLENLTNN</sequence>
<name>Q10ZH0_TRIEI</name>
<organism evidence="2">
    <name type="scientific">Trichodesmium erythraeum (strain IMS101)</name>
    <dbReference type="NCBI Taxonomy" id="203124"/>
    <lineage>
        <taxon>Bacteria</taxon>
        <taxon>Bacillati</taxon>
        <taxon>Cyanobacteriota</taxon>
        <taxon>Cyanophyceae</taxon>
        <taxon>Oscillatoriophycideae</taxon>
        <taxon>Oscillatoriales</taxon>
        <taxon>Microcoleaceae</taxon>
        <taxon>Trichodesmium</taxon>
    </lineage>
</organism>
<proteinExistence type="predicted"/>
<accession>Q10ZH0</accession>
<dbReference type="SUPFAM" id="SSF48452">
    <property type="entry name" value="TPR-like"/>
    <property type="match status" value="2"/>
</dbReference>
<dbReference type="Pfam" id="PF13432">
    <property type="entry name" value="TPR_16"/>
    <property type="match status" value="1"/>
</dbReference>
<dbReference type="EMBL" id="CP000393">
    <property type="protein sequence ID" value="ABG52354.1"/>
    <property type="molecule type" value="Genomic_DNA"/>
</dbReference>
<dbReference type="InterPro" id="IPR032719">
    <property type="entry name" value="WbsX"/>
</dbReference>
<reference evidence="2" key="1">
    <citation type="submission" date="2006-06" db="EMBL/GenBank/DDBJ databases">
        <title>Complete sequence of Trichodesmium erythraeum IMS101.</title>
        <authorList>
            <consortium name="US DOE Joint Genome Institute"/>
            <person name="Copeland A."/>
            <person name="Lucas S."/>
            <person name="Lapidus A."/>
            <person name="Barry K."/>
            <person name="Detter J.C."/>
            <person name="Glavina del Rio T."/>
            <person name="Hammon N."/>
            <person name="Israni S."/>
            <person name="Dalin E."/>
            <person name="Tice H."/>
            <person name="Pitluck S."/>
            <person name="Kiss H."/>
            <person name="Munk A.C."/>
            <person name="Brettin T."/>
            <person name="Bruce D."/>
            <person name="Han C."/>
            <person name="Tapia R."/>
            <person name="Gilna P."/>
            <person name="Schmutz J."/>
            <person name="Larimer F."/>
            <person name="Land M."/>
            <person name="Hauser L."/>
            <person name="Kyrpides N."/>
            <person name="Kim E."/>
            <person name="Richardson P."/>
        </authorList>
    </citation>
    <scope>NUCLEOTIDE SEQUENCE [LARGE SCALE GENOMIC DNA]</scope>
    <source>
        <strain evidence="2">IMS101</strain>
    </source>
</reference>
<dbReference type="InterPro" id="IPR011990">
    <property type="entry name" value="TPR-like_helical_dom_sf"/>
</dbReference>
<evidence type="ECO:0000256" key="1">
    <source>
        <dbReference type="PROSITE-ProRule" id="PRU00339"/>
    </source>
</evidence>
<gene>
    <name evidence="2" type="ordered locus">Tery_3239</name>
</gene>
<feature type="repeat" description="TPR" evidence="1">
    <location>
        <begin position="250"/>
        <end position="283"/>
    </location>
</feature>
<dbReference type="PROSITE" id="PS50005">
    <property type="entry name" value="TPR"/>
    <property type="match status" value="5"/>
</dbReference>